<dbReference type="InterPro" id="IPR036068">
    <property type="entry name" value="Nicotinate_pribotase-like_C"/>
</dbReference>
<evidence type="ECO:0000256" key="4">
    <source>
        <dbReference type="ARBA" id="ARBA00011944"/>
    </source>
</evidence>
<evidence type="ECO:0000259" key="11">
    <source>
        <dbReference type="Pfam" id="PF02749"/>
    </source>
</evidence>
<dbReference type="PANTHER" id="PTHR32179:SF3">
    <property type="entry name" value="NICOTINATE-NUCLEOTIDE PYROPHOSPHORYLASE [CARBOXYLATING]"/>
    <property type="match status" value="1"/>
</dbReference>
<evidence type="ECO:0000256" key="2">
    <source>
        <dbReference type="ARBA" id="ARBA00004893"/>
    </source>
</evidence>
<dbReference type="InterPro" id="IPR013785">
    <property type="entry name" value="Aldolase_TIM"/>
</dbReference>
<evidence type="ECO:0000256" key="6">
    <source>
        <dbReference type="ARBA" id="ARBA00022676"/>
    </source>
</evidence>
<dbReference type="PANTHER" id="PTHR32179">
    <property type="entry name" value="NICOTINATE-NUCLEOTIDE PYROPHOSPHORYLASE [CARBOXYLATING]"/>
    <property type="match status" value="1"/>
</dbReference>
<dbReference type="InterPro" id="IPR002638">
    <property type="entry name" value="Quinolinate_PRibosylTrfase_C"/>
</dbReference>
<dbReference type="CDD" id="cd01572">
    <property type="entry name" value="QPRTase"/>
    <property type="match status" value="1"/>
</dbReference>
<dbReference type="InterPro" id="IPR037128">
    <property type="entry name" value="Quinolinate_PRibosylTase_N_sf"/>
</dbReference>
<feature type="domain" description="Quinolinate phosphoribosyl transferase C-terminal" evidence="10">
    <location>
        <begin position="109"/>
        <end position="278"/>
    </location>
</feature>
<dbReference type="Proteomes" id="UP000183471">
    <property type="component" value="Unassembled WGS sequence"/>
</dbReference>
<comment type="caution">
    <text evidence="12">The sequence shown here is derived from an EMBL/GenBank/DDBJ whole genome shotgun (WGS) entry which is preliminary data.</text>
</comment>
<name>A0ABY0THZ2_9PROT</name>
<dbReference type="SUPFAM" id="SSF54675">
    <property type="entry name" value="Nicotinate/Quinolinate PRTase N-terminal domain-like"/>
    <property type="match status" value="1"/>
</dbReference>
<sequence>MDLETAIKNNVNQALIEDIGTGDLTALLIPAEEIATASVISRENAVLCGTKWFEACFWHLAPEIELCWLAQDGMAINAGQELCRITGNARILLTAERPALNFLQLLSAVATQTRYYMEAVSGTGAKIVDTRKTLPGLRLAQKYAVRCGGGTNHRLGLYDGILIKENHIIAAGSIDRTLRAAEKVAPPGVLIQIEVETLDDLRNALDAGAKMILLDNFDLDGLREAVALNAQLTNKKTVLEASGGITLENVRAVAETGVDRISVGSLTKDINAVDLSMRFSTRFAGQ</sequence>
<dbReference type="Pfam" id="PF02749">
    <property type="entry name" value="QRPTase_N"/>
    <property type="match status" value="1"/>
</dbReference>
<comment type="function">
    <text evidence="1">Involved in the catabolism of quinolinic acid (QA).</text>
</comment>
<keyword evidence="7 9" id="KW-0808">Transferase</keyword>
<evidence type="ECO:0000313" key="13">
    <source>
        <dbReference type="Proteomes" id="UP000183471"/>
    </source>
</evidence>
<evidence type="ECO:0000259" key="10">
    <source>
        <dbReference type="Pfam" id="PF01729"/>
    </source>
</evidence>
<evidence type="ECO:0000256" key="8">
    <source>
        <dbReference type="ARBA" id="ARBA00033102"/>
    </source>
</evidence>
<evidence type="ECO:0000256" key="1">
    <source>
        <dbReference type="ARBA" id="ARBA00003237"/>
    </source>
</evidence>
<dbReference type="NCBIfam" id="TIGR00078">
    <property type="entry name" value="nadC"/>
    <property type="match status" value="1"/>
</dbReference>
<dbReference type="Pfam" id="PF01729">
    <property type="entry name" value="QRPTase_C"/>
    <property type="match status" value="1"/>
</dbReference>
<dbReference type="SUPFAM" id="SSF51690">
    <property type="entry name" value="Nicotinate/Quinolinate PRTase C-terminal domain-like"/>
    <property type="match status" value="1"/>
</dbReference>
<comment type="similarity">
    <text evidence="3 9">Belongs to the NadC/ModD family.</text>
</comment>
<dbReference type="EMBL" id="FNKY01000001">
    <property type="protein sequence ID" value="SDQ86578.1"/>
    <property type="molecule type" value="Genomic_DNA"/>
</dbReference>
<dbReference type="InterPro" id="IPR004393">
    <property type="entry name" value="NadC"/>
</dbReference>
<organism evidence="12 13">
    <name type="scientific">Nitrosospira multiformis</name>
    <dbReference type="NCBI Taxonomy" id="1231"/>
    <lineage>
        <taxon>Bacteria</taxon>
        <taxon>Pseudomonadati</taxon>
        <taxon>Pseudomonadota</taxon>
        <taxon>Betaproteobacteria</taxon>
        <taxon>Nitrosomonadales</taxon>
        <taxon>Nitrosomonadaceae</taxon>
        <taxon>Nitrosospira</taxon>
    </lineage>
</organism>
<evidence type="ECO:0000256" key="9">
    <source>
        <dbReference type="PIRNR" id="PIRNR006250"/>
    </source>
</evidence>
<keyword evidence="5" id="KW-0662">Pyridine nucleotide biosynthesis</keyword>
<dbReference type="Gene3D" id="3.20.20.70">
    <property type="entry name" value="Aldolase class I"/>
    <property type="match status" value="1"/>
</dbReference>
<protein>
    <recommendedName>
        <fullName evidence="4">nicotinate-nucleotide diphosphorylase (carboxylating)</fullName>
        <ecNumber evidence="4">2.4.2.19</ecNumber>
    </recommendedName>
    <alternativeName>
        <fullName evidence="8">Quinolinate phosphoribosyltransferase [decarboxylating]</fullName>
    </alternativeName>
</protein>
<dbReference type="InterPro" id="IPR022412">
    <property type="entry name" value="Quinolinate_PRibosylTrfase_N"/>
</dbReference>
<evidence type="ECO:0000313" key="12">
    <source>
        <dbReference type="EMBL" id="SDQ86578.1"/>
    </source>
</evidence>
<keyword evidence="13" id="KW-1185">Reference proteome</keyword>
<evidence type="ECO:0000256" key="3">
    <source>
        <dbReference type="ARBA" id="ARBA00009400"/>
    </source>
</evidence>
<dbReference type="InterPro" id="IPR027277">
    <property type="entry name" value="NadC/ModD"/>
</dbReference>
<keyword evidence="6 9" id="KW-0328">Glycosyltransferase</keyword>
<gene>
    <name evidence="12" type="ORF">SAMN05216402_2602</name>
</gene>
<comment type="pathway">
    <text evidence="2">Cofactor biosynthesis; NAD(+) biosynthesis; nicotinate D-ribonucleotide from quinolinate: step 1/1.</text>
</comment>
<reference evidence="12 13" key="1">
    <citation type="submission" date="2016-10" db="EMBL/GenBank/DDBJ databases">
        <authorList>
            <person name="Varghese N."/>
            <person name="Submissions S."/>
        </authorList>
    </citation>
    <scope>NUCLEOTIDE SEQUENCE [LARGE SCALE GENOMIC DNA]</scope>
    <source>
        <strain evidence="12 13">Nl1</strain>
    </source>
</reference>
<dbReference type="EC" id="2.4.2.19" evidence="4"/>
<evidence type="ECO:0000256" key="5">
    <source>
        <dbReference type="ARBA" id="ARBA00022642"/>
    </source>
</evidence>
<dbReference type="PIRSF" id="PIRSF006250">
    <property type="entry name" value="NadC_ModD"/>
    <property type="match status" value="1"/>
</dbReference>
<proteinExistence type="inferred from homology"/>
<accession>A0ABY0THZ2</accession>
<evidence type="ECO:0000256" key="7">
    <source>
        <dbReference type="ARBA" id="ARBA00022679"/>
    </source>
</evidence>
<dbReference type="RefSeq" id="WP_074633161.1">
    <property type="nucleotide sequence ID" value="NZ_FNKY01000001.1"/>
</dbReference>
<dbReference type="Gene3D" id="3.90.1170.20">
    <property type="entry name" value="Quinolinate phosphoribosyl transferase, N-terminal domain"/>
    <property type="match status" value="1"/>
</dbReference>
<feature type="domain" description="Quinolinate phosphoribosyl transferase N-terminal" evidence="11">
    <location>
        <begin position="23"/>
        <end position="107"/>
    </location>
</feature>